<dbReference type="EMBL" id="WIGM01000038">
    <property type="protein sequence ID" value="KAF6843535.1"/>
    <property type="molecule type" value="Genomic_DNA"/>
</dbReference>
<name>A0A8H6NVV1_9PEZI</name>
<accession>A0A8H6NVV1</accession>
<organism evidence="2 3">
    <name type="scientific">Colletotrichum musicola</name>
    <dbReference type="NCBI Taxonomy" id="2175873"/>
    <lineage>
        <taxon>Eukaryota</taxon>
        <taxon>Fungi</taxon>
        <taxon>Dikarya</taxon>
        <taxon>Ascomycota</taxon>
        <taxon>Pezizomycotina</taxon>
        <taxon>Sordariomycetes</taxon>
        <taxon>Hypocreomycetidae</taxon>
        <taxon>Glomerellales</taxon>
        <taxon>Glomerellaceae</taxon>
        <taxon>Colletotrichum</taxon>
        <taxon>Colletotrichum orchidearum species complex</taxon>
    </lineage>
</organism>
<sequence>MLTPSPLSEDGPELDGVTTALLQCYQCHDTRYLRRSLHKFLGQATEGSRLSLDLALWTALVGMRRMKSLQRAPLSKVHAARGAPGSAAAGRARAGA</sequence>
<gene>
    <name evidence="2" type="ORF">CMUS01_02021</name>
</gene>
<protein>
    <submittedName>
        <fullName evidence="2">Uncharacterized protein</fullName>
    </submittedName>
</protein>
<dbReference type="Proteomes" id="UP000639643">
    <property type="component" value="Unassembled WGS sequence"/>
</dbReference>
<dbReference type="AlphaFoldDB" id="A0A8H6NVV1"/>
<reference evidence="2" key="1">
    <citation type="journal article" date="2020" name="Phytopathology">
        <title>Genome Sequence Resources of Colletotrichum truncatum, C. plurivorum, C. musicola, and C. sojae: Four Species Pathogenic to Soybean (Glycine max).</title>
        <authorList>
            <person name="Rogerio F."/>
            <person name="Boufleur T.R."/>
            <person name="Ciampi-Guillardi M."/>
            <person name="Sukno S.A."/>
            <person name="Thon M.R."/>
            <person name="Massola Junior N.S."/>
            <person name="Baroncelli R."/>
        </authorList>
    </citation>
    <scope>NUCLEOTIDE SEQUENCE</scope>
    <source>
        <strain evidence="2">LFN0074</strain>
    </source>
</reference>
<proteinExistence type="predicted"/>
<evidence type="ECO:0000256" key="1">
    <source>
        <dbReference type="SAM" id="MobiDB-lite"/>
    </source>
</evidence>
<evidence type="ECO:0000313" key="2">
    <source>
        <dbReference type="EMBL" id="KAF6843535.1"/>
    </source>
</evidence>
<keyword evidence="3" id="KW-1185">Reference proteome</keyword>
<comment type="caution">
    <text evidence="2">The sequence shown here is derived from an EMBL/GenBank/DDBJ whole genome shotgun (WGS) entry which is preliminary data.</text>
</comment>
<feature type="region of interest" description="Disordered" evidence="1">
    <location>
        <begin position="74"/>
        <end position="96"/>
    </location>
</feature>
<evidence type="ECO:0000313" key="3">
    <source>
        <dbReference type="Proteomes" id="UP000639643"/>
    </source>
</evidence>
<feature type="compositionally biased region" description="Low complexity" evidence="1">
    <location>
        <begin position="80"/>
        <end position="96"/>
    </location>
</feature>